<gene>
    <name evidence="4" type="ORF">E8K88_11755</name>
</gene>
<dbReference type="Proteomes" id="UP000306236">
    <property type="component" value="Unassembled WGS sequence"/>
</dbReference>
<dbReference type="GO" id="GO:0009231">
    <property type="term" value="P:riboflavin biosynthetic process"/>
    <property type="evidence" value="ECO:0007669"/>
    <property type="project" value="TreeGrafter"/>
</dbReference>
<evidence type="ECO:0000313" key="5">
    <source>
        <dbReference type="Proteomes" id="UP000306236"/>
    </source>
</evidence>
<dbReference type="Pfam" id="PF00702">
    <property type="entry name" value="Hydrolase"/>
    <property type="match status" value="1"/>
</dbReference>
<dbReference type="SFLD" id="SFLDG01129">
    <property type="entry name" value="C1.5:_HAD__Beta-PGM__Phosphata"/>
    <property type="match status" value="1"/>
</dbReference>
<dbReference type="SFLD" id="SFLDS00003">
    <property type="entry name" value="Haloacid_Dehalogenase"/>
    <property type="match status" value="1"/>
</dbReference>
<keyword evidence="3" id="KW-0460">Magnesium</keyword>
<sequence length="243" mass="26504">MLQPMNAQQDTAPLDVAMVKAISLDLDDTLWPVWPTIRKAEAALLEWMHATVPATAAHWGAEGVAQTIREQIKAEHLDYAHDFTFLRTQMIARALTQAGDDPALAAQGFEVFITTRQQVELYPEVEAALDALAARYRLIAVSNGNANVLQMPIGRFFSANLPAREAGVAKPHARIFNLAAERLGLANGAVVHVGDDTELDVLGAQQAGMQAVWLNRAQQPWNHAHPEPLQISNLQGLCKILGV</sequence>
<comment type="caution">
    <text evidence="4">The sequence shown here is derived from an EMBL/GenBank/DDBJ whole genome shotgun (WGS) entry which is preliminary data.</text>
</comment>
<comment type="cofactor">
    <cofactor evidence="1">
        <name>Mg(2+)</name>
        <dbReference type="ChEBI" id="CHEBI:18420"/>
    </cofactor>
</comment>
<dbReference type="InterPro" id="IPR036412">
    <property type="entry name" value="HAD-like_sf"/>
</dbReference>
<dbReference type="NCBIfam" id="TIGR01549">
    <property type="entry name" value="HAD-SF-IA-v1"/>
    <property type="match status" value="1"/>
</dbReference>
<dbReference type="InterPro" id="IPR051400">
    <property type="entry name" value="HAD-like_hydrolase"/>
</dbReference>
<reference evidence="4 5" key="1">
    <citation type="submission" date="2019-04" db="EMBL/GenBank/DDBJ databases">
        <title>Lampropedia sp YIM MLB12 draf genome.</title>
        <authorList>
            <person name="Wang Y.-X."/>
        </authorList>
    </citation>
    <scope>NUCLEOTIDE SEQUENCE [LARGE SCALE GENOMIC DNA]</scope>
    <source>
        <strain evidence="4 5">YIM MLB12</strain>
    </source>
</reference>
<name>A0A4S5BJM3_9BURK</name>
<dbReference type="InterPro" id="IPR006439">
    <property type="entry name" value="HAD-SF_hydro_IA"/>
</dbReference>
<dbReference type="AlphaFoldDB" id="A0A4S5BJM3"/>
<dbReference type="NCBIfam" id="TIGR01509">
    <property type="entry name" value="HAD-SF-IA-v3"/>
    <property type="match status" value="1"/>
</dbReference>
<evidence type="ECO:0000256" key="1">
    <source>
        <dbReference type="ARBA" id="ARBA00001946"/>
    </source>
</evidence>
<protein>
    <submittedName>
        <fullName evidence="4">HAD family hydrolase</fullName>
    </submittedName>
</protein>
<evidence type="ECO:0000256" key="2">
    <source>
        <dbReference type="ARBA" id="ARBA00022801"/>
    </source>
</evidence>
<dbReference type="GO" id="GO:0016787">
    <property type="term" value="F:hydrolase activity"/>
    <property type="evidence" value="ECO:0007669"/>
    <property type="project" value="UniProtKB-KW"/>
</dbReference>
<dbReference type="OrthoDB" id="367448at2"/>
<evidence type="ECO:0000256" key="3">
    <source>
        <dbReference type="ARBA" id="ARBA00022842"/>
    </source>
</evidence>
<dbReference type="SUPFAM" id="SSF56784">
    <property type="entry name" value="HAD-like"/>
    <property type="match status" value="1"/>
</dbReference>
<organism evidence="4 5">
    <name type="scientific">Lampropedia aestuarii</name>
    <dbReference type="NCBI Taxonomy" id="2562762"/>
    <lineage>
        <taxon>Bacteria</taxon>
        <taxon>Pseudomonadati</taxon>
        <taxon>Pseudomonadota</taxon>
        <taxon>Betaproteobacteria</taxon>
        <taxon>Burkholderiales</taxon>
        <taxon>Comamonadaceae</taxon>
        <taxon>Lampropedia</taxon>
    </lineage>
</organism>
<accession>A0A4S5BJM3</accession>
<keyword evidence="2 4" id="KW-0378">Hydrolase</keyword>
<dbReference type="Gene3D" id="1.20.120.1600">
    <property type="match status" value="1"/>
</dbReference>
<keyword evidence="5" id="KW-1185">Reference proteome</keyword>
<dbReference type="InterPro" id="IPR023214">
    <property type="entry name" value="HAD_sf"/>
</dbReference>
<dbReference type="EMBL" id="SSWX01000014">
    <property type="protein sequence ID" value="THJ32657.1"/>
    <property type="molecule type" value="Genomic_DNA"/>
</dbReference>
<evidence type="ECO:0000313" key="4">
    <source>
        <dbReference type="EMBL" id="THJ32657.1"/>
    </source>
</evidence>
<proteinExistence type="predicted"/>
<dbReference type="Gene3D" id="3.40.50.1000">
    <property type="entry name" value="HAD superfamily/HAD-like"/>
    <property type="match status" value="1"/>
</dbReference>
<dbReference type="PANTHER" id="PTHR46470:SF4">
    <property type="entry name" value="5-AMINO-6-(5-PHOSPHO-D-RIBITYLAMINO)URACIL PHOSPHATASE YIGB"/>
    <property type="match status" value="1"/>
</dbReference>
<dbReference type="PANTHER" id="PTHR46470">
    <property type="entry name" value="N-ACYLNEURAMINATE-9-PHOSPHATASE"/>
    <property type="match status" value="1"/>
</dbReference>